<organism evidence="1 2">
    <name type="scientific">Halogranum amylolyticum</name>
    <dbReference type="NCBI Taxonomy" id="660520"/>
    <lineage>
        <taxon>Archaea</taxon>
        <taxon>Methanobacteriati</taxon>
        <taxon>Methanobacteriota</taxon>
        <taxon>Stenosarchaea group</taxon>
        <taxon>Halobacteria</taxon>
        <taxon>Halobacteriales</taxon>
        <taxon>Haloferacaceae</taxon>
    </lineage>
</organism>
<dbReference type="EMBL" id="FODV01000027">
    <property type="protein sequence ID" value="SEP25432.1"/>
    <property type="molecule type" value="Genomic_DNA"/>
</dbReference>
<keyword evidence="2" id="KW-1185">Reference proteome</keyword>
<gene>
    <name evidence="1" type="ORF">SAMN04487948_12728</name>
</gene>
<evidence type="ECO:0000313" key="1">
    <source>
        <dbReference type="EMBL" id="SEP25432.1"/>
    </source>
</evidence>
<evidence type="ECO:0000313" key="2">
    <source>
        <dbReference type="Proteomes" id="UP000199126"/>
    </source>
</evidence>
<reference evidence="2" key="1">
    <citation type="submission" date="2016-10" db="EMBL/GenBank/DDBJ databases">
        <authorList>
            <person name="Varghese N."/>
            <person name="Submissions S."/>
        </authorList>
    </citation>
    <scope>NUCLEOTIDE SEQUENCE [LARGE SCALE GENOMIC DNA]</scope>
    <source>
        <strain evidence="2">CGMCC 1.10121</strain>
    </source>
</reference>
<accession>A0A1H8WCN4</accession>
<name>A0A1H8WCN4_9EURY</name>
<protein>
    <submittedName>
        <fullName evidence="1">Uncharacterized protein</fullName>
    </submittedName>
</protein>
<dbReference type="AlphaFoldDB" id="A0A1H8WCN4"/>
<proteinExistence type="predicted"/>
<dbReference type="Proteomes" id="UP000199126">
    <property type="component" value="Unassembled WGS sequence"/>
</dbReference>
<sequence length="74" mass="8086">MSTDLESIAVLDVPISARWKHDTKTGPQVVCRSADGLLSVAADKAFYSWVTKYEFYGLGVDPLILQRGSTPLTV</sequence>